<reference evidence="2 3" key="1">
    <citation type="submission" date="2019-02" db="EMBL/GenBank/DDBJ databases">
        <title>Deep-cultivation of Planctomycetes and their phenomic and genomic characterization uncovers novel biology.</title>
        <authorList>
            <person name="Wiegand S."/>
            <person name="Jogler M."/>
            <person name="Boedeker C."/>
            <person name="Pinto D."/>
            <person name="Vollmers J."/>
            <person name="Rivas-Marin E."/>
            <person name="Kohn T."/>
            <person name="Peeters S.H."/>
            <person name="Heuer A."/>
            <person name="Rast P."/>
            <person name="Oberbeckmann S."/>
            <person name="Bunk B."/>
            <person name="Jeske O."/>
            <person name="Meyerdierks A."/>
            <person name="Storesund J.E."/>
            <person name="Kallscheuer N."/>
            <person name="Luecker S."/>
            <person name="Lage O.M."/>
            <person name="Pohl T."/>
            <person name="Merkel B.J."/>
            <person name="Hornburger P."/>
            <person name="Mueller R.-W."/>
            <person name="Bruemmer F."/>
            <person name="Labrenz M."/>
            <person name="Spormann A.M."/>
            <person name="Op den Camp H."/>
            <person name="Overmann J."/>
            <person name="Amann R."/>
            <person name="Jetten M.S.M."/>
            <person name="Mascher T."/>
            <person name="Medema M.H."/>
            <person name="Devos D.P."/>
            <person name="Kaster A.-K."/>
            <person name="Ovreas L."/>
            <person name="Rohde M."/>
            <person name="Galperin M.Y."/>
            <person name="Jogler C."/>
        </authorList>
    </citation>
    <scope>NUCLEOTIDE SEQUENCE [LARGE SCALE GENOMIC DNA]</scope>
    <source>
        <strain evidence="2 3">Poly24</strain>
    </source>
</reference>
<dbReference type="EMBL" id="CP036348">
    <property type="protein sequence ID" value="QDV68055.1"/>
    <property type="molecule type" value="Genomic_DNA"/>
</dbReference>
<gene>
    <name evidence="2" type="ORF">Poly24_17610</name>
</gene>
<organism evidence="2 3">
    <name type="scientific">Rosistilla carotiformis</name>
    <dbReference type="NCBI Taxonomy" id="2528017"/>
    <lineage>
        <taxon>Bacteria</taxon>
        <taxon>Pseudomonadati</taxon>
        <taxon>Planctomycetota</taxon>
        <taxon>Planctomycetia</taxon>
        <taxon>Pirellulales</taxon>
        <taxon>Pirellulaceae</taxon>
        <taxon>Rosistilla</taxon>
    </lineage>
</organism>
<dbReference type="PROSITE" id="PS51257">
    <property type="entry name" value="PROKAR_LIPOPROTEIN"/>
    <property type="match status" value="1"/>
</dbReference>
<proteinExistence type="predicted"/>
<feature type="region of interest" description="Disordered" evidence="1">
    <location>
        <begin position="26"/>
        <end position="65"/>
    </location>
</feature>
<accession>A0A518JR94</accession>
<evidence type="ECO:0000256" key="1">
    <source>
        <dbReference type="SAM" id="MobiDB-lite"/>
    </source>
</evidence>
<sequence length="303" mass="31500">MKISITTCSLVFCGLLGFTGCKQKTDTTPAATSPAAATSDDGGHVHDDGTVHAAHGGHAAGPHDGTVVDWGGGKFHVEFTVDHDKQEGTVYILGSDEKSPVPIDAESIDLSISDPVMQVSLTAAPLDSDPAGKASRFVGTHEKLAVVQEYAGTIAGVIDGTPYSGDFKEEAHGDHGHGHSHGADDALIWEGEPREHAGLTIQLGHHGKHLHAGEEVEPAVSIVRNGKPVDDAKVFNALVSADGQTVVAKEVATVYEPTTDEEPAHYAQGALAIPSGVSKVILRFRIVPVGADPATFDVPVTVE</sequence>
<evidence type="ECO:0000313" key="3">
    <source>
        <dbReference type="Proteomes" id="UP000315082"/>
    </source>
</evidence>
<dbReference type="Proteomes" id="UP000315082">
    <property type="component" value="Chromosome"/>
</dbReference>
<name>A0A518JR94_9BACT</name>
<dbReference type="AlphaFoldDB" id="A0A518JR94"/>
<protein>
    <submittedName>
        <fullName evidence="2">Uncharacterized protein</fullName>
    </submittedName>
</protein>
<keyword evidence="3" id="KW-1185">Reference proteome</keyword>
<feature type="compositionally biased region" description="Low complexity" evidence="1">
    <location>
        <begin position="51"/>
        <end position="65"/>
    </location>
</feature>
<evidence type="ECO:0000313" key="2">
    <source>
        <dbReference type="EMBL" id="QDV68055.1"/>
    </source>
</evidence>
<dbReference type="RefSeq" id="WP_231753525.1">
    <property type="nucleotide sequence ID" value="NZ_CP036348.1"/>
</dbReference>
<feature type="compositionally biased region" description="Basic and acidic residues" evidence="1">
    <location>
        <begin position="41"/>
        <end position="50"/>
    </location>
</feature>
<dbReference type="KEGG" id="rcf:Poly24_17610"/>
<feature type="compositionally biased region" description="Low complexity" evidence="1">
    <location>
        <begin position="26"/>
        <end position="40"/>
    </location>
</feature>